<proteinExistence type="predicted"/>
<dbReference type="AlphaFoldDB" id="A0ABC8T8D2"/>
<organism evidence="1 2">
    <name type="scientific">Ilex paraguariensis</name>
    <name type="common">yerba mate</name>
    <dbReference type="NCBI Taxonomy" id="185542"/>
    <lineage>
        <taxon>Eukaryota</taxon>
        <taxon>Viridiplantae</taxon>
        <taxon>Streptophyta</taxon>
        <taxon>Embryophyta</taxon>
        <taxon>Tracheophyta</taxon>
        <taxon>Spermatophyta</taxon>
        <taxon>Magnoliopsida</taxon>
        <taxon>eudicotyledons</taxon>
        <taxon>Gunneridae</taxon>
        <taxon>Pentapetalae</taxon>
        <taxon>asterids</taxon>
        <taxon>campanulids</taxon>
        <taxon>Aquifoliales</taxon>
        <taxon>Aquifoliaceae</taxon>
        <taxon>Ilex</taxon>
    </lineage>
</organism>
<reference evidence="1 2" key="1">
    <citation type="submission" date="2024-02" db="EMBL/GenBank/DDBJ databases">
        <authorList>
            <person name="Vignale AGUSTIN F."/>
            <person name="Sosa J E."/>
            <person name="Modenutti C."/>
        </authorList>
    </citation>
    <scope>NUCLEOTIDE SEQUENCE [LARGE SCALE GENOMIC DNA]</scope>
</reference>
<gene>
    <name evidence="1" type="ORF">ILEXP_LOCUS33342</name>
</gene>
<evidence type="ECO:0000313" key="2">
    <source>
        <dbReference type="Proteomes" id="UP001642360"/>
    </source>
</evidence>
<dbReference type="Proteomes" id="UP001642360">
    <property type="component" value="Unassembled WGS sequence"/>
</dbReference>
<keyword evidence="2" id="KW-1185">Reference proteome</keyword>
<sequence>MNVIGAGADHIPLTTIGGNHTPLTIIDADPTLLTIPVEGRAQGLAPHTTGHQSAGVIGLILPTIPGTTHPNTITTEEAAIAPFLKAFHQGRTGIRGGASHTVSHPCVPEGVMHGISPQGDQGEATLAVFPHGQGGARGGAIPVAFLLDEGEAQGGASLVALLISMETLGIAIVLEAIKAVVVLVCLLDPFQDLLLLGQFHLRGKGF</sequence>
<name>A0ABC8T8D2_9AQUA</name>
<evidence type="ECO:0000313" key="1">
    <source>
        <dbReference type="EMBL" id="CAK9164250.1"/>
    </source>
</evidence>
<protein>
    <submittedName>
        <fullName evidence="1">Uncharacterized protein</fullName>
    </submittedName>
</protein>
<comment type="caution">
    <text evidence="1">The sequence shown here is derived from an EMBL/GenBank/DDBJ whole genome shotgun (WGS) entry which is preliminary data.</text>
</comment>
<accession>A0ABC8T8D2</accession>
<dbReference type="EMBL" id="CAUOFW020004169">
    <property type="protein sequence ID" value="CAK9164250.1"/>
    <property type="molecule type" value="Genomic_DNA"/>
</dbReference>